<evidence type="ECO:0000256" key="1">
    <source>
        <dbReference type="SAM" id="MobiDB-lite"/>
    </source>
</evidence>
<dbReference type="AlphaFoldDB" id="A0A0G4IBN7"/>
<accession>A0A0G4IBN7</accession>
<organism evidence="3">
    <name type="scientific">Chromera velia CCMP2878</name>
    <dbReference type="NCBI Taxonomy" id="1169474"/>
    <lineage>
        <taxon>Eukaryota</taxon>
        <taxon>Sar</taxon>
        <taxon>Alveolata</taxon>
        <taxon>Colpodellida</taxon>
        <taxon>Chromeraceae</taxon>
        <taxon>Chromera</taxon>
    </lineage>
</organism>
<feature type="compositionally biased region" description="Acidic residues" evidence="1">
    <location>
        <begin position="335"/>
        <end position="344"/>
    </location>
</feature>
<evidence type="ECO:0000256" key="2">
    <source>
        <dbReference type="SAM" id="Phobius"/>
    </source>
</evidence>
<dbReference type="EMBL" id="CDMZ01005798">
    <property type="protein sequence ID" value="CEM54581.1"/>
    <property type="molecule type" value="Genomic_DNA"/>
</dbReference>
<sequence length="403" mass="44044">MVRLLNEEGVPDGSEISVEDLPFSEDVSAKVSGVAVFNTKLYVDTAVEDGLETALETVGEDGKRIAVYFALSSVKDSCTLRHKGEEITCTVVAEESFYCFVKRGNEENGPGLDGQTLQLSTSSPFSGFRFVSVLGSVTMYVEEVPIPSIVSLPLWLVSVVASVSVLCMVGPVVLGVFCLRFMKKRERAEHGFSDLTTTADVNRTKEPEMHLDERSVRKEKNEGSAGQEAKIGRTSVRLSSNVEKGQTAEENLIQYSLKVGVDRMAQWEDQSDGSLHSSEDSRGVVPGACLNERAFRLVGEGEGIMSEWDSGDVICVDEEGSQPEWESDGRNPESEGAENEELESKDENQSRPSQYPIQRVTLSDGPPQLDSASLEMNCLDGRGEKEDEEEVPGDDESILTHPI</sequence>
<keyword evidence="2" id="KW-0812">Transmembrane</keyword>
<reference evidence="3" key="1">
    <citation type="submission" date="2014-11" db="EMBL/GenBank/DDBJ databases">
        <authorList>
            <person name="Otto D Thomas"/>
            <person name="Naeem Raeece"/>
        </authorList>
    </citation>
    <scope>NUCLEOTIDE SEQUENCE</scope>
</reference>
<gene>
    <name evidence="3" type="ORF">Cvel_2218</name>
</gene>
<protein>
    <submittedName>
        <fullName evidence="3">Uncharacterized protein</fullName>
    </submittedName>
</protein>
<feature type="compositionally biased region" description="Acidic residues" evidence="1">
    <location>
        <begin position="386"/>
        <end position="397"/>
    </location>
</feature>
<evidence type="ECO:0000313" key="3">
    <source>
        <dbReference type="EMBL" id="CEM54581.1"/>
    </source>
</evidence>
<feature type="transmembrane region" description="Helical" evidence="2">
    <location>
        <begin position="154"/>
        <end position="179"/>
    </location>
</feature>
<proteinExistence type="predicted"/>
<keyword evidence="2" id="KW-1133">Transmembrane helix</keyword>
<dbReference type="PhylomeDB" id="A0A0G4IBN7"/>
<dbReference type="VEuPathDB" id="CryptoDB:Cvel_2218"/>
<name>A0A0G4IBN7_9ALVE</name>
<feature type="region of interest" description="Disordered" evidence="1">
    <location>
        <begin position="320"/>
        <end position="403"/>
    </location>
</feature>
<feature type="region of interest" description="Disordered" evidence="1">
    <location>
        <begin position="205"/>
        <end position="243"/>
    </location>
</feature>
<feature type="compositionally biased region" description="Basic and acidic residues" evidence="1">
    <location>
        <begin position="205"/>
        <end position="222"/>
    </location>
</feature>
<keyword evidence="2" id="KW-0472">Membrane</keyword>